<reference evidence="9" key="1">
    <citation type="submission" date="2020-03" db="EMBL/GenBank/DDBJ databases">
        <title>Complete genome sequence of sulfur-oxidizing bacterium skT11.</title>
        <authorList>
            <person name="Kanda M."/>
            <person name="Kojima H."/>
            <person name="Fukui M."/>
        </authorList>
    </citation>
    <scope>NUCLEOTIDE SEQUENCE [LARGE SCALE GENOMIC DNA]</scope>
    <source>
        <strain evidence="9">skT11</strain>
    </source>
</reference>
<dbReference type="PANTHER" id="PTHR43214:SF41">
    <property type="entry name" value="NITRATE_NITRITE RESPONSE REGULATOR PROTEIN NARP"/>
    <property type="match status" value="1"/>
</dbReference>
<dbReference type="InterPro" id="IPR039420">
    <property type="entry name" value="WalR-like"/>
</dbReference>
<sequence length="217" mass="23865">MRILIVDDHALLRAGVKHILSEHPDIEVAGEASNGAEALARIQAENWNAVVLDMSMPGKSGVELIKQIKAERPKLPILVLSMHTEDVYAVRTLKAGASGYLCKDNAETQLAQAIRKVAKGGLFMSQAVAEKLAVEMLSGTSDAPPHTLLSDREYQIFQLIARGRSVTEIADELNLSVKTVSTHKTRLMQKMNVANVAELIHYAIRHDLVPEENRMPE</sequence>
<keyword evidence="2" id="KW-0805">Transcription regulation</keyword>
<gene>
    <name evidence="8" type="ORF">SKTS_03150</name>
</gene>
<dbReference type="PROSITE" id="PS00622">
    <property type="entry name" value="HTH_LUXR_1"/>
    <property type="match status" value="1"/>
</dbReference>
<dbReference type="RefSeq" id="WP_173059373.1">
    <property type="nucleotide sequence ID" value="NZ_AP022853.1"/>
</dbReference>
<keyword evidence="9" id="KW-1185">Reference proteome</keyword>
<dbReference type="SUPFAM" id="SSF52172">
    <property type="entry name" value="CheY-like"/>
    <property type="match status" value="1"/>
</dbReference>
<dbReference type="InterPro" id="IPR058245">
    <property type="entry name" value="NreC/VraR/RcsB-like_REC"/>
</dbReference>
<dbReference type="GO" id="GO:0000160">
    <property type="term" value="P:phosphorelay signal transduction system"/>
    <property type="evidence" value="ECO:0007669"/>
    <property type="project" value="InterPro"/>
</dbReference>
<dbReference type="GO" id="GO:0003677">
    <property type="term" value="F:DNA binding"/>
    <property type="evidence" value="ECO:0007669"/>
    <property type="project" value="UniProtKB-KW"/>
</dbReference>
<evidence type="ECO:0000256" key="5">
    <source>
        <dbReference type="PROSITE-ProRule" id="PRU00169"/>
    </source>
</evidence>
<dbReference type="PROSITE" id="PS50043">
    <property type="entry name" value="HTH_LUXR_2"/>
    <property type="match status" value="1"/>
</dbReference>
<accession>A0A6F8V9I5</accession>
<name>A0A6F8V9I5_9PROT</name>
<evidence type="ECO:0000256" key="1">
    <source>
        <dbReference type="ARBA" id="ARBA00022553"/>
    </source>
</evidence>
<evidence type="ECO:0000259" key="6">
    <source>
        <dbReference type="PROSITE" id="PS50043"/>
    </source>
</evidence>
<feature type="modified residue" description="4-aspartylphosphate" evidence="5">
    <location>
        <position position="53"/>
    </location>
</feature>
<evidence type="ECO:0000259" key="7">
    <source>
        <dbReference type="PROSITE" id="PS50110"/>
    </source>
</evidence>
<dbReference type="SMART" id="SM00421">
    <property type="entry name" value="HTH_LUXR"/>
    <property type="match status" value="1"/>
</dbReference>
<dbReference type="Proteomes" id="UP000502260">
    <property type="component" value="Chromosome"/>
</dbReference>
<dbReference type="CDD" id="cd17535">
    <property type="entry name" value="REC_NarL-like"/>
    <property type="match status" value="1"/>
</dbReference>
<protein>
    <submittedName>
        <fullName evidence="8">DNA-binding response regulator</fullName>
    </submittedName>
</protein>
<keyword evidence="4" id="KW-0804">Transcription</keyword>
<dbReference type="CDD" id="cd06170">
    <property type="entry name" value="LuxR_C_like"/>
    <property type="match status" value="1"/>
</dbReference>
<dbReference type="AlphaFoldDB" id="A0A6F8V9I5"/>
<dbReference type="EMBL" id="AP022853">
    <property type="protein sequence ID" value="BCB25429.1"/>
    <property type="molecule type" value="Genomic_DNA"/>
</dbReference>
<dbReference type="SMART" id="SM00448">
    <property type="entry name" value="REC"/>
    <property type="match status" value="1"/>
</dbReference>
<evidence type="ECO:0000313" key="8">
    <source>
        <dbReference type="EMBL" id="BCB25429.1"/>
    </source>
</evidence>
<feature type="domain" description="Response regulatory" evidence="7">
    <location>
        <begin position="2"/>
        <end position="118"/>
    </location>
</feature>
<evidence type="ECO:0000256" key="4">
    <source>
        <dbReference type="ARBA" id="ARBA00023163"/>
    </source>
</evidence>
<dbReference type="Gene3D" id="3.40.50.2300">
    <property type="match status" value="1"/>
</dbReference>
<keyword evidence="3 8" id="KW-0238">DNA-binding</keyword>
<dbReference type="InterPro" id="IPR001789">
    <property type="entry name" value="Sig_transdc_resp-reg_receiver"/>
</dbReference>
<dbReference type="Pfam" id="PF00196">
    <property type="entry name" value="GerE"/>
    <property type="match status" value="1"/>
</dbReference>
<organism evidence="8 9">
    <name type="scientific">Sulfurimicrobium lacus</name>
    <dbReference type="NCBI Taxonomy" id="2715678"/>
    <lineage>
        <taxon>Bacteria</taxon>
        <taxon>Pseudomonadati</taxon>
        <taxon>Pseudomonadota</taxon>
        <taxon>Betaproteobacteria</taxon>
        <taxon>Nitrosomonadales</taxon>
        <taxon>Sulfuricellaceae</taxon>
        <taxon>Sulfurimicrobium</taxon>
    </lineage>
</organism>
<keyword evidence="1 5" id="KW-0597">Phosphoprotein</keyword>
<feature type="domain" description="HTH luxR-type" evidence="6">
    <location>
        <begin position="142"/>
        <end position="207"/>
    </location>
</feature>
<dbReference type="InterPro" id="IPR011006">
    <property type="entry name" value="CheY-like_superfamily"/>
</dbReference>
<dbReference type="PRINTS" id="PR00038">
    <property type="entry name" value="HTHLUXR"/>
</dbReference>
<dbReference type="InterPro" id="IPR000792">
    <property type="entry name" value="Tscrpt_reg_LuxR_C"/>
</dbReference>
<evidence type="ECO:0000313" key="9">
    <source>
        <dbReference type="Proteomes" id="UP000502260"/>
    </source>
</evidence>
<evidence type="ECO:0000256" key="2">
    <source>
        <dbReference type="ARBA" id="ARBA00023015"/>
    </source>
</evidence>
<dbReference type="Pfam" id="PF00072">
    <property type="entry name" value="Response_reg"/>
    <property type="match status" value="1"/>
</dbReference>
<evidence type="ECO:0000256" key="3">
    <source>
        <dbReference type="ARBA" id="ARBA00023125"/>
    </source>
</evidence>
<dbReference type="PANTHER" id="PTHR43214">
    <property type="entry name" value="TWO-COMPONENT RESPONSE REGULATOR"/>
    <property type="match status" value="1"/>
</dbReference>
<dbReference type="SUPFAM" id="SSF46894">
    <property type="entry name" value="C-terminal effector domain of the bipartite response regulators"/>
    <property type="match status" value="1"/>
</dbReference>
<dbReference type="InterPro" id="IPR016032">
    <property type="entry name" value="Sig_transdc_resp-reg_C-effctor"/>
</dbReference>
<dbReference type="PROSITE" id="PS50110">
    <property type="entry name" value="RESPONSE_REGULATORY"/>
    <property type="match status" value="1"/>
</dbReference>
<proteinExistence type="predicted"/>
<dbReference type="KEGG" id="slac:SKTS_03150"/>
<dbReference type="GO" id="GO:0006355">
    <property type="term" value="P:regulation of DNA-templated transcription"/>
    <property type="evidence" value="ECO:0007669"/>
    <property type="project" value="InterPro"/>
</dbReference>